<keyword evidence="5 6" id="KW-0472">Membrane</keyword>
<proteinExistence type="inferred from homology"/>
<dbReference type="GO" id="GO:0015093">
    <property type="term" value="F:ferrous iron transmembrane transporter activity"/>
    <property type="evidence" value="ECO:0007669"/>
    <property type="project" value="TreeGrafter"/>
</dbReference>
<feature type="transmembrane region" description="Helical" evidence="6">
    <location>
        <begin position="297"/>
        <end position="318"/>
    </location>
</feature>
<protein>
    <submittedName>
        <fullName evidence="7">Iron permease FTR1 family protein</fullName>
    </submittedName>
</protein>
<feature type="transmembrane region" description="Helical" evidence="6">
    <location>
        <begin position="264"/>
        <end position="285"/>
    </location>
</feature>
<feature type="transmembrane region" description="Helical" evidence="6">
    <location>
        <begin position="457"/>
        <end position="476"/>
    </location>
</feature>
<organism evidence="7 8">
    <name type="scientific">Virgibacillus phasianinus</name>
    <dbReference type="NCBI Taxonomy" id="2017483"/>
    <lineage>
        <taxon>Bacteria</taxon>
        <taxon>Bacillati</taxon>
        <taxon>Bacillota</taxon>
        <taxon>Bacilli</taxon>
        <taxon>Bacillales</taxon>
        <taxon>Bacillaceae</taxon>
        <taxon>Virgibacillus</taxon>
    </lineage>
</organism>
<dbReference type="KEGG" id="vil:CFK37_11270"/>
<dbReference type="InterPro" id="IPR004923">
    <property type="entry name" value="FTR1/Fip1/EfeU"/>
</dbReference>
<dbReference type="AlphaFoldDB" id="A0A220U4C7"/>
<dbReference type="Proteomes" id="UP000198312">
    <property type="component" value="Chromosome"/>
</dbReference>
<feature type="transmembrane region" description="Helical" evidence="6">
    <location>
        <begin position="409"/>
        <end position="437"/>
    </location>
</feature>
<accession>A0A220U4C7</accession>
<evidence type="ECO:0000256" key="4">
    <source>
        <dbReference type="ARBA" id="ARBA00022989"/>
    </source>
</evidence>
<evidence type="ECO:0000256" key="3">
    <source>
        <dbReference type="ARBA" id="ARBA00022692"/>
    </source>
</evidence>
<dbReference type="PANTHER" id="PTHR31632:SF2">
    <property type="entry name" value="PLASMA MEMBRANE IRON PERMEASE"/>
    <property type="match status" value="1"/>
</dbReference>
<evidence type="ECO:0000256" key="6">
    <source>
        <dbReference type="SAM" id="Phobius"/>
    </source>
</evidence>
<feature type="transmembrane region" description="Helical" evidence="6">
    <location>
        <begin position="376"/>
        <end position="397"/>
    </location>
</feature>
<evidence type="ECO:0000313" key="7">
    <source>
        <dbReference type="EMBL" id="ASK62681.1"/>
    </source>
</evidence>
<name>A0A220U4C7_9BACI</name>
<comment type="similarity">
    <text evidence="2">Belongs to the oxidase-dependent Fe transporter (OFeT) (TC 9.A.10.1) family.</text>
</comment>
<keyword evidence="8" id="KW-1185">Reference proteome</keyword>
<evidence type="ECO:0000256" key="2">
    <source>
        <dbReference type="ARBA" id="ARBA00008333"/>
    </source>
</evidence>
<keyword evidence="3 6" id="KW-0812">Transmembrane</keyword>
<feature type="transmembrane region" description="Helical" evidence="6">
    <location>
        <begin position="339"/>
        <end position="356"/>
    </location>
</feature>
<evidence type="ECO:0000313" key="8">
    <source>
        <dbReference type="Proteomes" id="UP000198312"/>
    </source>
</evidence>
<sequence length="485" mass="53649">MYKRILFLMIAFLILIFAGITGPVAFAETIQDHADVSKTVLYIKKAVTAANKQDLDKVNQSFQSFKKEWVDIKNEVREGSLPVYSKIQSQIAAVSLDLVNGNANKTLGSLQALQNTLLDYQNGKLKKDGSSAEKVTIRSYIRQLNETADSIESNNLAKAAGQVKSLRANWLEIEGDIVSKSQQVYTNSERNLVLLEGYVGKGKTDQALGTVNELKTDLEPFINSSYGIWDAALIPIREGLEALLVIGALLAFTNKRKETKGARWVWGGISLGVLVSIAIGFTVSFLLNASSFGENNFIINGATGIFASIMLLYVSYWLHRHSNVQRWNSYIRKKTEKTFSSGKMFSFALIAFLAVLREGMETVIFLIGMANRMPISNLILGIVIGFGILSVIGIFMLKVGKKLPLKPFFLVSSLIVFYMCIKFMGSGIHSLQLAGYIPSTINEMIPTISFLGIYPSWSSTLPQLMIIILAVFVIAARQLKIRRAI</sequence>
<comment type="subcellular location">
    <subcellularLocation>
        <location evidence="1">Membrane</location>
        <topology evidence="1">Multi-pass membrane protein</topology>
    </subcellularLocation>
</comment>
<dbReference type="Pfam" id="PF03239">
    <property type="entry name" value="FTR1"/>
    <property type="match status" value="1"/>
</dbReference>
<reference evidence="7 8" key="1">
    <citation type="submission" date="2017-07" db="EMBL/GenBank/DDBJ databases">
        <title>Virgibacillus sp. LM2416.</title>
        <authorList>
            <person name="Tak E.J."/>
            <person name="Bae J.-W."/>
        </authorList>
    </citation>
    <scope>NUCLEOTIDE SEQUENCE [LARGE SCALE GENOMIC DNA]</scope>
    <source>
        <strain evidence="7 8">LM2416</strain>
    </source>
</reference>
<keyword evidence="4 6" id="KW-1133">Transmembrane helix</keyword>
<evidence type="ECO:0000256" key="1">
    <source>
        <dbReference type="ARBA" id="ARBA00004141"/>
    </source>
</evidence>
<evidence type="ECO:0000256" key="5">
    <source>
        <dbReference type="ARBA" id="ARBA00023136"/>
    </source>
</evidence>
<dbReference type="GO" id="GO:0033573">
    <property type="term" value="C:high-affinity iron permease complex"/>
    <property type="evidence" value="ECO:0007669"/>
    <property type="project" value="InterPro"/>
</dbReference>
<dbReference type="OrthoDB" id="8215804at2"/>
<dbReference type="EMBL" id="CP022315">
    <property type="protein sequence ID" value="ASK62681.1"/>
    <property type="molecule type" value="Genomic_DNA"/>
</dbReference>
<dbReference type="RefSeq" id="WP_089061940.1">
    <property type="nucleotide sequence ID" value="NZ_CP022315.1"/>
</dbReference>
<gene>
    <name evidence="7" type="ORF">CFK37_11270</name>
</gene>
<dbReference type="PANTHER" id="PTHR31632">
    <property type="entry name" value="IRON TRANSPORTER FTH1"/>
    <property type="match status" value="1"/>
</dbReference>